<dbReference type="Proteomes" id="UP001501175">
    <property type="component" value="Unassembled WGS sequence"/>
</dbReference>
<dbReference type="EMBL" id="BAABHD010000084">
    <property type="protein sequence ID" value="GAA4469816.1"/>
    <property type="molecule type" value="Genomic_DNA"/>
</dbReference>
<reference evidence="2" key="1">
    <citation type="journal article" date="2019" name="Int. J. Syst. Evol. Microbiol.">
        <title>The Global Catalogue of Microorganisms (GCM) 10K type strain sequencing project: providing services to taxonomists for standard genome sequencing and annotation.</title>
        <authorList>
            <consortium name="The Broad Institute Genomics Platform"/>
            <consortium name="The Broad Institute Genome Sequencing Center for Infectious Disease"/>
            <person name="Wu L."/>
            <person name="Ma J."/>
        </authorList>
    </citation>
    <scope>NUCLEOTIDE SEQUENCE [LARGE SCALE GENOMIC DNA]</scope>
    <source>
        <strain evidence="2">JCM 17927</strain>
    </source>
</reference>
<proteinExistence type="predicted"/>
<comment type="caution">
    <text evidence="1">The sequence shown here is derived from an EMBL/GenBank/DDBJ whole genome shotgun (WGS) entry which is preliminary data.</text>
</comment>
<dbReference type="Pfam" id="PF13620">
    <property type="entry name" value="CarboxypepD_reg"/>
    <property type="match status" value="1"/>
</dbReference>
<dbReference type="Pfam" id="PF18939">
    <property type="entry name" value="DUF5686"/>
    <property type="match status" value="1"/>
</dbReference>
<sequence length="831" mass="94463">MIVKLLLFINTIQAQTTYTISGRVTDPSGMPVPFASVALKGKASGITSDDQGHYLFKTSLSGDSVLVSSLGYQSRAYPLQPFRNQVIDVVLIPSSQRLQEVKVYGKGGDPAYRIMREVIRHRDEHNPVQLTAYEYESYTKIEAYLNNVESGRKNRKGAPRIGPVGRLLARLPTITDEAGRPAVPIFISEQLSSYYHRSSPEKAKELVRKTQVKAVGVTDGGLISQFTGTSFQQYNFYRNYLNVLQKDIPSPIADVWQGVYTYRLIDTVKVGESVCYQIDYQPKRSFDLAFAGTIWIDTTSHALVQVAAQIDKRANINFIDEIRIEQELEPTSAGAWLPVRTQVMIDTDELLPRAPGGLVRFYSSARQIVVNEPKEVNFYDPSIELADDYKESSPSYWTSVRPETLTAGELRTFQIVDSVRNVPFMRVVGEGIRLGFNGYQSLGKLHLDYGPFLYSYASNTIEGHRFRVGLRTNPGFSRRWVLRGYAAYGTLDQQVKYSLGADYIVSRKPWTLIGARRTYDLEQVGLTPENLGSNSFFYAYARFGSLRRPFFQEDNQAYLRRELGKGFTQTVTFRNRTFEPLYAFAYRTSPTQGFDSPLKRKFRTTEVILETRLAPDEVILQNDNERLSLGATRKPVYTFRYIIGLRNVLDGAFNYHRFSFDVKHSFRLGALGRTYYNASVGYIPSILPYPLLHTPLGNESWFYVDNAYNLMNFFEFVCDRYVSIRVEHNFEGLFFNRIPAIRRLKWRFLTTAKVLVGGVSPDNLSAIPATDDLGQPVAGFQPLGRTPYVEVGYGIDNIFKVMRVDAIHRLTYRDNPGVTPFTIKASFWVSL</sequence>
<evidence type="ECO:0000313" key="1">
    <source>
        <dbReference type="EMBL" id="GAA4469816.1"/>
    </source>
</evidence>
<dbReference type="InterPro" id="IPR043741">
    <property type="entry name" value="DUF5686"/>
</dbReference>
<keyword evidence="2" id="KW-1185">Reference proteome</keyword>
<protein>
    <submittedName>
        <fullName evidence="1">DUF5686 and carboxypeptidase-like regulatory domain-containing protein</fullName>
    </submittedName>
</protein>
<dbReference type="InterPro" id="IPR008969">
    <property type="entry name" value="CarboxyPept-like_regulatory"/>
</dbReference>
<accession>A0ABP8NQT7</accession>
<gene>
    <name evidence="1" type="ORF">GCM10023189_57410</name>
</gene>
<organism evidence="1 2">
    <name type="scientific">Nibrella saemangeumensis</name>
    <dbReference type="NCBI Taxonomy" id="1084526"/>
    <lineage>
        <taxon>Bacteria</taxon>
        <taxon>Pseudomonadati</taxon>
        <taxon>Bacteroidota</taxon>
        <taxon>Cytophagia</taxon>
        <taxon>Cytophagales</taxon>
        <taxon>Spirosomataceae</taxon>
        <taxon>Nibrella</taxon>
    </lineage>
</organism>
<evidence type="ECO:0000313" key="2">
    <source>
        <dbReference type="Proteomes" id="UP001501175"/>
    </source>
</evidence>
<dbReference type="Gene3D" id="2.60.40.1120">
    <property type="entry name" value="Carboxypeptidase-like, regulatory domain"/>
    <property type="match status" value="1"/>
</dbReference>
<dbReference type="SUPFAM" id="SSF49464">
    <property type="entry name" value="Carboxypeptidase regulatory domain-like"/>
    <property type="match status" value="1"/>
</dbReference>
<name>A0ABP8NQT7_9BACT</name>